<feature type="compositionally biased region" description="Low complexity" evidence="6">
    <location>
        <begin position="550"/>
        <end position="581"/>
    </location>
</feature>
<feature type="compositionally biased region" description="Low complexity" evidence="6">
    <location>
        <begin position="280"/>
        <end position="298"/>
    </location>
</feature>
<dbReference type="InterPro" id="IPR032346">
    <property type="entry name" value="P66_CC"/>
</dbReference>
<evidence type="ECO:0000256" key="2">
    <source>
        <dbReference type="ARBA" id="ARBA00023015"/>
    </source>
</evidence>
<feature type="region of interest" description="Disordered" evidence="6">
    <location>
        <begin position="44"/>
        <end position="71"/>
    </location>
</feature>
<keyword evidence="3" id="KW-0175">Coiled coil</keyword>
<evidence type="ECO:0000256" key="3">
    <source>
        <dbReference type="ARBA" id="ARBA00023054"/>
    </source>
</evidence>
<feature type="compositionally biased region" description="Acidic residues" evidence="6">
    <location>
        <begin position="54"/>
        <end position="67"/>
    </location>
</feature>
<dbReference type="AlphaFoldDB" id="A0A2A2J4C6"/>
<feature type="compositionally biased region" description="Polar residues" evidence="6">
    <location>
        <begin position="44"/>
        <end position="53"/>
    </location>
</feature>
<evidence type="ECO:0000313" key="9">
    <source>
        <dbReference type="Proteomes" id="UP000218231"/>
    </source>
</evidence>
<dbReference type="Pfam" id="PF16563">
    <property type="entry name" value="P66_CC"/>
    <property type="match status" value="1"/>
</dbReference>
<protein>
    <recommendedName>
        <fullName evidence="7">Transcriptional repressor p66 coiled-coil MBD2-interaction domain-containing protein</fullName>
    </recommendedName>
</protein>
<dbReference type="STRING" id="2018661.A0A2A2J4C6"/>
<evidence type="ECO:0000256" key="6">
    <source>
        <dbReference type="SAM" id="MobiDB-lite"/>
    </source>
</evidence>
<comment type="caution">
    <text evidence="8">The sequence shown here is derived from an EMBL/GenBank/DDBJ whole genome shotgun (WGS) entry which is preliminary data.</text>
</comment>
<feature type="compositionally biased region" description="Polar residues" evidence="6">
    <location>
        <begin position="299"/>
        <end position="321"/>
    </location>
</feature>
<name>A0A2A2J4C6_9BILA</name>
<feature type="region of interest" description="Disordered" evidence="6">
    <location>
        <begin position="703"/>
        <end position="729"/>
    </location>
</feature>
<feature type="domain" description="Transcriptional repressor p66 coiled-coil MBD2-interaction" evidence="7">
    <location>
        <begin position="133"/>
        <end position="172"/>
    </location>
</feature>
<dbReference type="Gene3D" id="6.10.250.1650">
    <property type="match status" value="1"/>
</dbReference>
<dbReference type="InterPro" id="IPR040386">
    <property type="entry name" value="P66"/>
</dbReference>
<keyword evidence="9" id="KW-1185">Reference proteome</keyword>
<accession>A0A2A2J4C6</accession>
<keyword evidence="4" id="KW-0804">Transcription</keyword>
<feature type="region of interest" description="Disordered" evidence="6">
    <location>
        <begin position="1"/>
        <end position="25"/>
    </location>
</feature>
<feature type="compositionally biased region" description="Polar residues" evidence="6">
    <location>
        <begin position="1"/>
        <end position="18"/>
    </location>
</feature>
<dbReference type="PANTHER" id="PTHR13455:SF7">
    <property type="entry name" value="SIMJANG, ISOFORM E"/>
    <property type="match status" value="1"/>
</dbReference>
<dbReference type="GO" id="GO:0016581">
    <property type="term" value="C:NuRD complex"/>
    <property type="evidence" value="ECO:0007669"/>
    <property type="project" value="TreeGrafter"/>
</dbReference>
<reference evidence="8 9" key="1">
    <citation type="journal article" date="2017" name="Curr. Biol.">
        <title>Genome architecture and evolution of a unichromosomal asexual nematode.</title>
        <authorList>
            <person name="Fradin H."/>
            <person name="Zegar C."/>
            <person name="Gutwein M."/>
            <person name="Lucas J."/>
            <person name="Kovtun M."/>
            <person name="Corcoran D."/>
            <person name="Baugh L.R."/>
            <person name="Kiontke K."/>
            <person name="Gunsalus K."/>
            <person name="Fitch D.H."/>
            <person name="Piano F."/>
        </authorList>
    </citation>
    <scope>NUCLEOTIDE SEQUENCE [LARGE SCALE GENOMIC DNA]</scope>
    <source>
        <strain evidence="8">PF1309</strain>
    </source>
</reference>
<feature type="region of interest" description="Disordered" evidence="6">
    <location>
        <begin position="272"/>
        <end position="321"/>
    </location>
</feature>
<dbReference type="Proteomes" id="UP000218231">
    <property type="component" value="Unassembled WGS sequence"/>
</dbReference>
<evidence type="ECO:0000256" key="5">
    <source>
        <dbReference type="ARBA" id="ARBA00023242"/>
    </source>
</evidence>
<dbReference type="EMBL" id="LIAE01010699">
    <property type="protein sequence ID" value="PAV56464.1"/>
    <property type="molecule type" value="Genomic_DNA"/>
</dbReference>
<organism evidence="8 9">
    <name type="scientific">Diploscapter pachys</name>
    <dbReference type="NCBI Taxonomy" id="2018661"/>
    <lineage>
        <taxon>Eukaryota</taxon>
        <taxon>Metazoa</taxon>
        <taxon>Ecdysozoa</taxon>
        <taxon>Nematoda</taxon>
        <taxon>Chromadorea</taxon>
        <taxon>Rhabditida</taxon>
        <taxon>Rhabditina</taxon>
        <taxon>Rhabditomorpha</taxon>
        <taxon>Rhabditoidea</taxon>
        <taxon>Rhabditidae</taxon>
        <taxon>Diploscapter</taxon>
    </lineage>
</organism>
<evidence type="ECO:0000313" key="8">
    <source>
        <dbReference type="EMBL" id="PAV56464.1"/>
    </source>
</evidence>
<evidence type="ECO:0000256" key="1">
    <source>
        <dbReference type="ARBA" id="ARBA00004123"/>
    </source>
</evidence>
<feature type="compositionally biased region" description="Low complexity" evidence="6">
    <location>
        <begin position="522"/>
        <end position="540"/>
    </location>
</feature>
<proteinExistence type="predicted"/>
<sequence length="782" mass="83901">MATASSSEVNDPQLSPNSLRRRSTRVSALKAAEKIKLKDDIVQENQQTIAQNNEESDEEEGEIDESEPSVKRRKLANGYSLDQYGHKFGIKERNGDVYTLTSESEISSLNESEFGTLKANYDKLMNQELNSEQLYERNLLIKKTESDLRMEEAKLTMLRKIKSSQALQEQQAARTTAQNLMLNRSSTGPAAYKPVVAQPLNRNSSTPTTNGKSASNLNLVNRLTQQPQLAQQAIQQLLAHARQGGANATQATCLAQFITQFQEQHLKQQQTEKLKEQQEKAAAALAQQQTSLSAQQTSMNQSSSHGTGSNTPQPPGTGSVNLAVNSAAAQHAKVLAAQSPAQRAAAARAAFRQQADKQLMQLNGPKAPPPDMFFIPNGNQPDFCYLIGLDLVVQRVLKDKQVFAPVSEPCYECEECGTDYTPSWKAIGNSETEMHLYCEKCVHEAQKKKIRNDHTSLLRKAFAKITMQEKDFDKQIEEGKLDAALAAACAQVAQQQAQAQAALSKATGVGSPAQPQNLSNRPNLNSSGSLTSSASTPSLNRTAVPLQNRASGASASSTPKSSQPSTSSGKKPSSSSTNPNNLSMQQLQQLMSMNQALQANPMFNAMFRNATTNPLQMMQMMQQMQMWNNNPILASQMMRQMAATSGSGGTATSNSAATAMASAAALQNMSAMAMMSQAAAAQQASGSNSAAAALAAAQASAANTSTTSAKPSTSSSSASSSSGSQNNLQQQQLQALAVAFGMPPNALSTMNAAQLRQLQQQMQSNPQARMLLELLKAAAAKK</sequence>
<keyword evidence="5" id="KW-0539">Nucleus</keyword>
<evidence type="ECO:0000256" key="4">
    <source>
        <dbReference type="ARBA" id="ARBA00023163"/>
    </source>
</evidence>
<dbReference type="PANTHER" id="PTHR13455">
    <property type="entry name" value="TRANSCRIPTIONAL REPRESSOR P66-RELATED"/>
    <property type="match status" value="1"/>
</dbReference>
<dbReference type="OrthoDB" id="8186989at2759"/>
<dbReference type="GO" id="GO:0000122">
    <property type="term" value="P:negative regulation of transcription by RNA polymerase II"/>
    <property type="evidence" value="ECO:0007669"/>
    <property type="project" value="InterPro"/>
</dbReference>
<comment type="subcellular location">
    <subcellularLocation>
        <location evidence="1">Nucleus</location>
    </subcellularLocation>
</comment>
<gene>
    <name evidence="8" type="ORF">WR25_00187</name>
</gene>
<evidence type="ECO:0000259" key="7">
    <source>
        <dbReference type="Pfam" id="PF16563"/>
    </source>
</evidence>
<feature type="region of interest" description="Disordered" evidence="6">
    <location>
        <begin position="507"/>
        <end position="581"/>
    </location>
</feature>
<keyword evidence="2" id="KW-0805">Transcription regulation</keyword>